<protein>
    <submittedName>
        <fullName evidence="1">Putative secreted protein</fullName>
    </submittedName>
</protein>
<dbReference type="EMBL" id="GGFJ01014930">
    <property type="protein sequence ID" value="MBW64071.1"/>
    <property type="molecule type" value="Transcribed_RNA"/>
</dbReference>
<name>A0A2M4CFZ5_9DIPT</name>
<reference evidence="1" key="1">
    <citation type="submission" date="2018-01" db="EMBL/GenBank/DDBJ databases">
        <title>An insight into the sialome of Amazonian anophelines.</title>
        <authorList>
            <person name="Ribeiro J.M."/>
            <person name="Scarpassa V."/>
            <person name="Calvo E."/>
        </authorList>
    </citation>
    <scope>NUCLEOTIDE SEQUENCE</scope>
    <source>
        <tissue evidence="1">Salivary glands</tissue>
    </source>
</reference>
<proteinExistence type="predicted"/>
<sequence length="66" mass="7228">MEIIMGQVCSRRVLTSLTVSLPCVCAAAHTSSRGTRDARGRKIMLALIMVRFISTLIMKRSVTGTM</sequence>
<organism evidence="1">
    <name type="scientific">Anopheles marajoara</name>
    <dbReference type="NCBI Taxonomy" id="58244"/>
    <lineage>
        <taxon>Eukaryota</taxon>
        <taxon>Metazoa</taxon>
        <taxon>Ecdysozoa</taxon>
        <taxon>Arthropoda</taxon>
        <taxon>Hexapoda</taxon>
        <taxon>Insecta</taxon>
        <taxon>Pterygota</taxon>
        <taxon>Neoptera</taxon>
        <taxon>Endopterygota</taxon>
        <taxon>Diptera</taxon>
        <taxon>Nematocera</taxon>
        <taxon>Culicoidea</taxon>
        <taxon>Culicidae</taxon>
        <taxon>Anophelinae</taxon>
        <taxon>Anopheles</taxon>
    </lineage>
</organism>
<accession>A0A2M4CFZ5</accession>
<dbReference type="AlphaFoldDB" id="A0A2M4CFZ5"/>
<evidence type="ECO:0000313" key="1">
    <source>
        <dbReference type="EMBL" id="MBW64071.1"/>
    </source>
</evidence>